<protein>
    <recommendedName>
        <fullName evidence="1">Reverse transcriptase domain-containing protein</fullName>
    </recommendedName>
</protein>
<dbReference type="InterPro" id="IPR036691">
    <property type="entry name" value="Endo/exonu/phosph_ase_sf"/>
</dbReference>
<feature type="domain" description="Reverse transcriptase" evidence="1">
    <location>
        <begin position="473"/>
        <end position="583"/>
    </location>
</feature>
<dbReference type="SUPFAM" id="SSF56672">
    <property type="entry name" value="DNA/RNA polymerases"/>
    <property type="match status" value="1"/>
</dbReference>
<evidence type="ECO:0000259" key="1">
    <source>
        <dbReference type="PROSITE" id="PS50878"/>
    </source>
</evidence>
<evidence type="ECO:0000313" key="3">
    <source>
        <dbReference type="Proteomes" id="UP001165190"/>
    </source>
</evidence>
<dbReference type="Pfam" id="PF00078">
    <property type="entry name" value="RVT_1"/>
    <property type="match status" value="1"/>
</dbReference>
<keyword evidence="3" id="KW-1185">Reference proteome</keyword>
<dbReference type="PANTHER" id="PTHR33710">
    <property type="entry name" value="BNAC02G09200D PROTEIN"/>
    <property type="match status" value="1"/>
</dbReference>
<dbReference type="InterPro" id="IPR005135">
    <property type="entry name" value="Endo/exonuclease/phosphatase"/>
</dbReference>
<proteinExistence type="predicted"/>
<dbReference type="InterPro" id="IPR000477">
    <property type="entry name" value="RT_dom"/>
</dbReference>
<dbReference type="Proteomes" id="UP001165190">
    <property type="component" value="Unassembled WGS sequence"/>
</dbReference>
<evidence type="ECO:0000313" key="2">
    <source>
        <dbReference type="EMBL" id="GMJ04674.1"/>
    </source>
</evidence>
<dbReference type="OrthoDB" id="983824at2759"/>
<dbReference type="GO" id="GO:0003824">
    <property type="term" value="F:catalytic activity"/>
    <property type="evidence" value="ECO:0007669"/>
    <property type="project" value="InterPro"/>
</dbReference>
<comment type="caution">
    <text evidence="2">The sequence shown here is derived from an EMBL/GenBank/DDBJ whole genome shotgun (WGS) entry which is preliminary data.</text>
</comment>
<dbReference type="PROSITE" id="PS50878">
    <property type="entry name" value="RT_POL"/>
    <property type="match status" value="1"/>
</dbReference>
<dbReference type="CDD" id="cd01650">
    <property type="entry name" value="RT_nLTR_like"/>
    <property type="match status" value="1"/>
</dbReference>
<dbReference type="Gene3D" id="3.60.10.10">
    <property type="entry name" value="Endonuclease/exonuclease/phosphatase"/>
    <property type="match status" value="1"/>
</dbReference>
<gene>
    <name evidence="2" type="ORF">HRI_004136600</name>
</gene>
<name>A0A9W7MJV1_HIBTR</name>
<reference evidence="2" key="1">
    <citation type="submission" date="2023-05" db="EMBL/GenBank/DDBJ databases">
        <title>Genome and transcriptome analyses reveal genes involved in the formation of fine ridges on petal epidermal cells in Hibiscus trionum.</title>
        <authorList>
            <person name="Koshimizu S."/>
            <person name="Masuda S."/>
            <person name="Ishii T."/>
            <person name="Shirasu K."/>
            <person name="Hoshino A."/>
            <person name="Arita M."/>
        </authorList>
    </citation>
    <scope>NUCLEOTIDE SEQUENCE</scope>
    <source>
        <strain evidence="2">Hamamatsu line</strain>
    </source>
</reference>
<dbReference type="PANTHER" id="PTHR33710:SF71">
    <property type="entry name" value="ENDONUCLEASE_EXONUCLEASE_PHOSPHATASE DOMAIN-CONTAINING PROTEIN"/>
    <property type="match status" value="1"/>
</dbReference>
<accession>A0A9W7MJV1</accession>
<dbReference type="SUPFAM" id="SSF56219">
    <property type="entry name" value="DNase I-like"/>
    <property type="match status" value="1"/>
</dbReference>
<sequence length="583" mass="66815">MNIKAMCWNVQGCGHPKFLTAVKQYLRDNRPDFLGIVESRISGTRTDSVISSLGFPYSHRIESLGFSGGIWLCWHHSVQVTVLLHHFQYLHCEITCRHSGNSFLITIIYASPNSTKQKTLRPHLTNLALSVAKPWLLMGDFNATLDVSETKGGKGSTQASRDFQDFIFACGLRDLGFQGLDFTWSRGMTYARLDRMLCNEQWDEYFPETCVTHLFRMRSDHIPLLLQVGHVRQASNSRHFRYFTGWQRHVDFDRMMADNWQFSDSLSDTIHRFTAAADVWNTTVFGYIGAKKRSIMARLRGAQKALERKHSGFLISLEHDLRLELESILDQEELLWQQKSRSEWINSCDRNTTYFHRMASQRKARNKIRALKLPNGSWCDNETTLCNEAAHFFRALYGADPVPNSDYNITCMFPTIDPLVMGTLCNVPTSQEILEALRAMAPIKAPGLDGLHAEFFQKQWHVVGADVCRSIQRIFQGGVLEPSLNRTALIFIPKKDVPQSFADFRPIGLCSVIYKLLTKIIVRRLKSVMPLLIHPMQTGFIFGRSINDNVILNQEVIHSMRAKKTKQGWMTLKIDLEKAFDKV</sequence>
<dbReference type="AlphaFoldDB" id="A0A9W7MJV1"/>
<dbReference type="InterPro" id="IPR043502">
    <property type="entry name" value="DNA/RNA_pol_sf"/>
</dbReference>
<organism evidence="2 3">
    <name type="scientific">Hibiscus trionum</name>
    <name type="common">Flower of an hour</name>
    <dbReference type="NCBI Taxonomy" id="183268"/>
    <lineage>
        <taxon>Eukaryota</taxon>
        <taxon>Viridiplantae</taxon>
        <taxon>Streptophyta</taxon>
        <taxon>Embryophyta</taxon>
        <taxon>Tracheophyta</taxon>
        <taxon>Spermatophyta</taxon>
        <taxon>Magnoliopsida</taxon>
        <taxon>eudicotyledons</taxon>
        <taxon>Gunneridae</taxon>
        <taxon>Pentapetalae</taxon>
        <taxon>rosids</taxon>
        <taxon>malvids</taxon>
        <taxon>Malvales</taxon>
        <taxon>Malvaceae</taxon>
        <taxon>Malvoideae</taxon>
        <taxon>Hibiscus</taxon>
    </lineage>
</organism>
<dbReference type="Pfam" id="PF03372">
    <property type="entry name" value="Exo_endo_phos"/>
    <property type="match status" value="1"/>
</dbReference>
<dbReference type="EMBL" id="BSYR01000040">
    <property type="protein sequence ID" value="GMJ04674.1"/>
    <property type="molecule type" value="Genomic_DNA"/>
</dbReference>